<dbReference type="Proteomes" id="UP000887226">
    <property type="component" value="Unassembled WGS sequence"/>
</dbReference>
<comment type="caution">
    <text evidence="4">The sequence shown here is derived from an EMBL/GenBank/DDBJ whole genome shotgun (WGS) entry which is preliminary data.</text>
</comment>
<dbReference type="PANTHER" id="PTHR10366:SF564">
    <property type="entry name" value="STEROL-4-ALPHA-CARBOXYLATE 3-DEHYDROGENASE, DECARBOXYLATING"/>
    <property type="match status" value="1"/>
</dbReference>
<protein>
    <submittedName>
        <fullName evidence="4">NADPH-dependent methylglyoxal reductase GRP2</fullName>
    </submittedName>
</protein>
<dbReference type="CDD" id="cd05227">
    <property type="entry name" value="AR_SDR_e"/>
    <property type="match status" value="1"/>
</dbReference>
<evidence type="ECO:0000256" key="1">
    <source>
        <dbReference type="ARBA" id="ARBA00023002"/>
    </source>
</evidence>
<dbReference type="PANTHER" id="PTHR10366">
    <property type="entry name" value="NAD DEPENDENT EPIMERASE/DEHYDRATASE"/>
    <property type="match status" value="1"/>
</dbReference>
<feature type="domain" description="NAD-dependent epimerase/dehydratase" evidence="3">
    <location>
        <begin position="4"/>
        <end position="255"/>
    </location>
</feature>
<dbReference type="SUPFAM" id="SSF51735">
    <property type="entry name" value="NAD(P)-binding Rossmann-fold domains"/>
    <property type="match status" value="1"/>
</dbReference>
<evidence type="ECO:0000313" key="4">
    <source>
        <dbReference type="EMBL" id="KAG9244249.1"/>
    </source>
</evidence>
<keyword evidence="1" id="KW-0560">Oxidoreductase</keyword>
<evidence type="ECO:0000259" key="3">
    <source>
        <dbReference type="Pfam" id="PF01370"/>
    </source>
</evidence>
<dbReference type="Gene3D" id="3.40.50.720">
    <property type="entry name" value="NAD(P)-binding Rossmann-like Domain"/>
    <property type="match status" value="1"/>
</dbReference>
<dbReference type="GO" id="GO:0016616">
    <property type="term" value="F:oxidoreductase activity, acting on the CH-OH group of donors, NAD or NADP as acceptor"/>
    <property type="evidence" value="ECO:0007669"/>
    <property type="project" value="TreeGrafter"/>
</dbReference>
<dbReference type="InterPro" id="IPR001509">
    <property type="entry name" value="Epimerase_deHydtase"/>
</dbReference>
<name>A0A9P7Z275_9HELO</name>
<dbReference type="FunFam" id="3.40.50.720:FF:000191">
    <property type="entry name" value="Methylglyoxal reductase (NADPH-dependent)"/>
    <property type="match status" value="1"/>
</dbReference>
<reference evidence="4" key="1">
    <citation type="journal article" date="2021" name="IMA Fungus">
        <title>Genomic characterization of three marine fungi, including Emericellopsis atlantica sp. nov. with signatures of a generalist lifestyle and marine biomass degradation.</title>
        <authorList>
            <person name="Hagestad O.C."/>
            <person name="Hou L."/>
            <person name="Andersen J.H."/>
            <person name="Hansen E.H."/>
            <person name="Altermark B."/>
            <person name="Li C."/>
            <person name="Kuhnert E."/>
            <person name="Cox R.J."/>
            <person name="Crous P.W."/>
            <person name="Spatafora J.W."/>
            <person name="Lail K."/>
            <person name="Amirebrahimi M."/>
            <person name="Lipzen A."/>
            <person name="Pangilinan J."/>
            <person name="Andreopoulos W."/>
            <person name="Hayes R.D."/>
            <person name="Ng V."/>
            <person name="Grigoriev I.V."/>
            <person name="Jackson S.A."/>
            <person name="Sutton T.D.S."/>
            <person name="Dobson A.D.W."/>
            <person name="Rama T."/>
        </authorList>
    </citation>
    <scope>NUCLEOTIDE SEQUENCE</scope>
    <source>
        <strain evidence="4">TRa3180A</strain>
    </source>
</reference>
<accession>A0A9P7Z275</accession>
<dbReference type="InterPro" id="IPR036291">
    <property type="entry name" value="NAD(P)-bd_dom_sf"/>
</dbReference>
<dbReference type="InterPro" id="IPR050425">
    <property type="entry name" value="NAD(P)_dehydrat-like"/>
</dbReference>
<dbReference type="OrthoDB" id="2735536at2759"/>
<keyword evidence="5" id="KW-1185">Reference proteome</keyword>
<organism evidence="4 5">
    <name type="scientific">Calycina marina</name>
    <dbReference type="NCBI Taxonomy" id="1763456"/>
    <lineage>
        <taxon>Eukaryota</taxon>
        <taxon>Fungi</taxon>
        <taxon>Dikarya</taxon>
        <taxon>Ascomycota</taxon>
        <taxon>Pezizomycotina</taxon>
        <taxon>Leotiomycetes</taxon>
        <taxon>Helotiales</taxon>
        <taxon>Pezizellaceae</taxon>
        <taxon>Calycina</taxon>
    </lineage>
</organism>
<evidence type="ECO:0000256" key="2">
    <source>
        <dbReference type="ARBA" id="ARBA00023445"/>
    </source>
</evidence>
<proteinExistence type="inferred from homology"/>
<dbReference type="EMBL" id="MU253919">
    <property type="protein sequence ID" value="KAG9244249.1"/>
    <property type="molecule type" value="Genomic_DNA"/>
</dbReference>
<sequence>MTKVLLTGGTGFIARHILAILLEQGHKVTTTVRSQEKAETIKKYHPDAKLDFKIVEDIAAEGAFNEAVKVEGLEAVIHTASPFHFNVTDTQKDLLDPAVNGTNGVLAAIKKNAPSVKKVVITSSFAAIVDGPKGNRPGYTYSEKDWNPITAEEATQNPSDGYRASKTFAEKAAWDFVEKEKPNFTLTTINPPLVLGPILPPVPAASSLNTSNQRVLAIASGAAKSSGSIPETGTFLWIDVRDLALAHVKALADGDGKRFFATAGYFSNREIRDIIAKKFPGLKDKVPGEDAKGGEYPKEGVYKFDNERTRALLDKEFISLEKSVTDLVRSLGIEGA</sequence>
<gene>
    <name evidence="4" type="ORF">BJ878DRAFT_79427</name>
</gene>
<dbReference type="AlphaFoldDB" id="A0A9P7Z275"/>
<dbReference type="Pfam" id="PF01370">
    <property type="entry name" value="Epimerase"/>
    <property type="match status" value="1"/>
</dbReference>
<evidence type="ECO:0000313" key="5">
    <source>
        <dbReference type="Proteomes" id="UP000887226"/>
    </source>
</evidence>
<comment type="similarity">
    <text evidence="2">Belongs to the NAD(P)-dependent epimerase/dehydratase family. Dihydroflavonol-4-reductase subfamily.</text>
</comment>